<evidence type="ECO:0000256" key="1">
    <source>
        <dbReference type="ARBA" id="ARBA00001966"/>
    </source>
</evidence>
<evidence type="ECO:0000256" key="9">
    <source>
        <dbReference type="ARBA" id="ARBA00023186"/>
    </source>
</evidence>
<dbReference type="PROSITE" id="PS51918">
    <property type="entry name" value="RADICAL_SAM"/>
    <property type="match status" value="1"/>
</dbReference>
<keyword evidence="5 10" id="KW-0949">S-adenosyl-L-methionine</keyword>
<evidence type="ECO:0000256" key="4">
    <source>
        <dbReference type="ARBA" id="ARBA00022617"/>
    </source>
</evidence>
<dbReference type="PANTHER" id="PTHR13932:SF5">
    <property type="entry name" value="RADICAL S-ADENOSYL METHIONINE DOMAIN-CONTAINING PROTEIN 1, MITOCHONDRIAL"/>
    <property type="match status" value="1"/>
</dbReference>
<comment type="similarity">
    <text evidence="2">Belongs to the anaerobic coproporphyrinogen-III oxidase family. HemW subfamily.</text>
</comment>
<dbReference type="NCBIfam" id="TIGR00539">
    <property type="entry name" value="hemN_rel"/>
    <property type="match status" value="1"/>
</dbReference>
<comment type="cofactor">
    <cofactor evidence="1">
        <name>[4Fe-4S] cluster</name>
        <dbReference type="ChEBI" id="CHEBI:49883"/>
    </cofactor>
</comment>
<dbReference type="InterPro" id="IPR010723">
    <property type="entry name" value="HemN_C"/>
</dbReference>
<keyword evidence="7 10" id="KW-0408">Iron</keyword>
<dbReference type="RefSeq" id="WP_377982284.1">
    <property type="nucleotide sequence ID" value="NZ_JBBKXZ010000001.1"/>
</dbReference>
<dbReference type="CDD" id="cd01335">
    <property type="entry name" value="Radical_SAM"/>
    <property type="match status" value="1"/>
</dbReference>
<dbReference type="InterPro" id="IPR007197">
    <property type="entry name" value="rSAM"/>
</dbReference>
<evidence type="ECO:0000256" key="3">
    <source>
        <dbReference type="ARBA" id="ARBA00017228"/>
    </source>
</evidence>
<dbReference type="SFLD" id="SFLDF00288">
    <property type="entry name" value="HemN-like__clustered_with_nucl"/>
    <property type="match status" value="1"/>
</dbReference>
<dbReference type="InterPro" id="IPR058240">
    <property type="entry name" value="rSAM_sf"/>
</dbReference>
<evidence type="ECO:0000256" key="10">
    <source>
        <dbReference type="RuleBase" id="RU364116"/>
    </source>
</evidence>
<evidence type="ECO:0000256" key="2">
    <source>
        <dbReference type="ARBA" id="ARBA00006100"/>
    </source>
</evidence>
<dbReference type="SFLD" id="SFLDG01065">
    <property type="entry name" value="anaerobic_coproporphyrinogen-I"/>
    <property type="match status" value="1"/>
</dbReference>
<protein>
    <recommendedName>
        <fullName evidence="3 10">Heme chaperone HemW</fullName>
    </recommendedName>
</protein>
<proteinExistence type="inferred from homology"/>
<dbReference type="SFLD" id="SFLDS00029">
    <property type="entry name" value="Radical_SAM"/>
    <property type="match status" value="1"/>
</dbReference>
<comment type="caution">
    <text evidence="12">The sequence shown here is derived from an EMBL/GenBank/DDBJ whole genome shotgun (WGS) entry which is preliminary data.</text>
</comment>
<dbReference type="InterPro" id="IPR013785">
    <property type="entry name" value="Aldolase_TIM"/>
</dbReference>
<dbReference type="SFLD" id="SFLDF00562">
    <property type="entry name" value="HemN-like__clustered_with_heat"/>
    <property type="match status" value="1"/>
</dbReference>
<evidence type="ECO:0000256" key="5">
    <source>
        <dbReference type="ARBA" id="ARBA00022691"/>
    </source>
</evidence>
<feature type="domain" description="Radical SAM core" evidence="11">
    <location>
        <begin position="1"/>
        <end position="230"/>
    </location>
</feature>
<evidence type="ECO:0000256" key="8">
    <source>
        <dbReference type="ARBA" id="ARBA00023014"/>
    </source>
</evidence>
<keyword evidence="10" id="KW-0004">4Fe-4S</keyword>
<keyword evidence="8 10" id="KW-0411">Iron-sulfur</keyword>
<organism evidence="12 13">
    <name type="scientific">Aquirufa avitistagni</name>
    <dbReference type="NCBI Taxonomy" id="3104728"/>
    <lineage>
        <taxon>Bacteria</taxon>
        <taxon>Pseudomonadati</taxon>
        <taxon>Bacteroidota</taxon>
        <taxon>Cytophagia</taxon>
        <taxon>Cytophagales</taxon>
        <taxon>Flectobacillaceae</taxon>
        <taxon>Aquirufa</taxon>
    </lineage>
</organism>
<sequence>MHLYLHIPFCHQACHYCDFHFSTRLAGKQAMVKAIQLEIALQNNYLAGQTLETIYFGGGTPSVLSSLELAVILQTIRSHFNVEPNAEITLEANPEDLTPAYLASIQSLGINRLSIGIQSFQDDNLAFLNRNHSAQQAMQAIRDAQAIGLTNISIDLIYGLPNNSLADLEHDILQAVQTGVNHISAYSLTVEPKTVFGHQKKQGTFSEVSETHMATCFENTHVLLEKHGFEAYETSNFAKNGHFSRHNTSYWNQENYLGIGPAAHSFNQVSRQWNVANNATYVKQITQGIIPAEVEILSPADQLNELMLTKFRTKAGVSLDRLAAKFAAANSPFPEKELDRWVKEGLAEQVDGHIRLIGDGKLIADKLASDLFVLDAGR</sequence>
<evidence type="ECO:0000313" key="12">
    <source>
        <dbReference type="EMBL" id="MFD3393550.1"/>
    </source>
</evidence>
<keyword evidence="9 10" id="KW-0143">Chaperone</keyword>
<gene>
    <name evidence="12" type="primary">hemW</name>
    <name evidence="12" type="ORF">U0R10_02840</name>
</gene>
<dbReference type="InterPro" id="IPR034505">
    <property type="entry name" value="Coproporphyrinogen-III_oxidase"/>
</dbReference>
<keyword evidence="4 10" id="KW-0349">Heme</keyword>
<dbReference type="Proteomes" id="UP001598138">
    <property type="component" value="Unassembled WGS sequence"/>
</dbReference>
<keyword evidence="6 10" id="KW-0479">Metal-binding</keyword>
<evidence type="ECO:0000256" key="7">
    <source>
        <dbReference type="ARBA" id="ARBA00023004"/>
    </source>
</evidence>
<evidence type="ECO:0000259" key="11">
    <source>
        <dbReference type="PROSITE" id="PS51918"/>
    </source>
</evidence>
<reference evidence="12 13" key="1">
    <citation type="submission" date="2024-03" db="EMBL/GenBank/DDBJ databases">
        <title>Aquirufa genome sequencing.</title>
        <authorList>
            <person name="Pitt A."/>
            <person name="Hahn M.W."/>
        </authorList>
    </citation>
    <scope>NUCLEOTIDE SEQUENCE [LARGE SCALE GENOMIC DNA]</scope>
    <source>
        <strain evidence="12 13">OSTEICH-129V</strain>
    </source>
</reference>
<dbReference type="Pfam" id="PF06969">
    <property type="entry name" value="HemN_C"/>
    <property type="match status" value="1"/>
</dbReference>
<evidence type="ECO:0000256" key="6">
    <source>
        <dbReference type="ARBA" id="ARBA00022723"/>
    </source>
</evidence>
<dbReference type="PANTHER" id="PTHR13932">
    <property type="entry name" value="COPROPORPHYRINIGEN III OXIDASE"/>
    <property type="match status" value="1"/>
</dbReference>
<evidence type="ECO:0000313" key="13">
    <source>
        <dbReference type="Proteomes" id="UP001598138"/>
    </source>
</evidence>
<dbReference type="EMBL" id="JBBKXZ010000001">
    <property type="protein sequence ID" value="MFD3393550.1"/>
    <property type="molecule type" value="Genomic_DNA"/>
</dbReference>
<dbReference type="SUPFAM" id="SSF102114">
    <property type="entry name" value="Radical SAM enzymes"/>
    <property type="match status" value="1"/>
</dbReference>
<comment type="subcellular location">
    <subcellularLocation>
        <location evidence="10">Cytoplasm</location>
    </subcellularLocation>
</comment>
<keyword evidence="10" id="KW-0963">Cytoplasm</keyword>
<dbReference type="InterPro" id="IPR004559">
    <property type="entry name" value="HemW-like"/>
</dbReference>
<keyword evidence="13" id="KW-1185">Reference proteome</keyword>
<dbReference type="InterPro" id="IPR006638">
    <property type="entry name" value="Elp3/MiaA/NifB-like_rSAM"/>
</dbReference>
<accession>A0ABW6DF52</accession>
<name>A0ABW6DF52_9BACT</name>
<comment type="function">
    <text evidence="10">Probably acts as a heme chaperone, transferring heme to an unknown acceptor. Binds one molecule of heme per monomer, possibly covalently. Binds 1 [4Fe-4S] cluster. The cluster is coordinated with 3 cysteines and an exchangeable S-adenosyl-L-methionine.</text>
</comment>
<dbReference type="Pfam" id="PF04055">
    <property type="entry name" value="Radical_SAM"/>
    <property type="match status" value="1"/>
</dbReference>
<dbReference type="Gene3D" id="3.20.20.70">
    <property type="entry name" value="Aldolase class I"/>
    <property type="match status" value="1"/>
</dbReference>
<dbReference type="SMART" id="SM00729">
    <property type="entry name" value="Elp3"/>
    <property type="match status" value="1"/>
</dbReference>